<sequence length="69" mass="7998">MLAMEEPTEYLECEQCERDVCDDVKVVTVHHQPGSDEDCSLCCLCRAQRPYCNECKAVYSKERLDRLLP</sequence>
<evidence type="ECO:0000313" key="1">
    <source>
        <dbReference type="EMBL" id="KKN86620.1"/>
    </source>
</evidence>
<reference evidence="1" key="1">
    <citation type="journal article" date="2015" name="Nature">
        <title>Complex archaea that bridge the gap between prokaryotes and eukaryotes.</title>
        <authorList>
            <person name="Spang A."/>
            <person name="Saw J.H."/>
            <person name="Jorgensen S.L."/>
            <person name="Zaremba-Niedzwiedzka K."/>
            <person name="Martijn J."/>
            <person name="Lind A.E."/>
            <person name="van Eijk R."/>
            <person name="Schleper C."/>
            <person name="Guy L."/>
            <person name="Ettema T.J."/>
        </authorList>
    </citation>
    <scope>NUCLEOTIDE SEQUENCE</scope>
</reference>
<accession>A0A0F9U060</accession>
<protein>
    <submittedName>
        <fullName evidence="1">Uncharacterized protein</fullName>
    </submittedName>
</protein>
<name>A0A0F9U060_9ZZZZ</name>
<gene>
    <name evidence="1" type="ORF">LCGC14_0267960</name>
</gene>
<dbReference type="EMBL" id="LAZR01000146">
    <property type="protein sequence ID" value="KKN86620.1"/>
    <property type="molecule type" value="Genomic_DNA"/>
</dbReference>
<comment type="caution">
    <text evidence="1">The sequence shown here is derived from an EMBL/GenBank/DDBJ whole genome shotgun (WGS) entry which is preliminary data.</text>
</comment>
<proteinExistence type="predicted"/>
<organism evidence="1">
    <name type="scientific">marine sediment metagenome</name>
    <dbReference type="NCBI Taxonomy" id="412755"/>
    <lineage>
        <taxon>unclassified sequences</taxon>
        <taxon>metagenomes</taxon>
        <taxon>ecological metagenomes</taxon>
    </lineage>
</organism>
<dbReference type="AlphaFoldDB" id="A0A0F9U060"/>